<keyword evidence="1" id="KW-0472">Membrane</keyword>
<keyword evidence="1" id="KW-1133">Transmembrane helix</keyword>
<protein>
    <submittedName>
        <fullName evidence="2">Uncharacterized protein</fullName>
    </submittedName>
</protein>
<evidence type="ECO:0000313" key="2">
    <source>
        <dbReference type="EMBL" id="CAJ0578092.1"/>
    </source>
</evidence>
<sequence>MGGGHENKVEQLPPNFRFSPDDRFYLAPPFCHLLHYRAACLPAVAFEIICLASGLWALTQCSEFLALWVVLLFAALLLMAVVSGAMMVFAVINDKPAWFLPKMLILQLEIFVLMVVALVAIVAMSIGIEATAWLFSFILKVSVMEPKFGPIWPFNIAAVSFFGAAISVWCLAIVRGAQDYVLDKEYFMKQPTVEMTPEKKAPKP</sequence>
<evidence type="ECO:0000256" key="1">
    <source>
        <dbReference type="SAM" id="Phobius"/>
    </source>
</evidence>
<comment type="caution">
    <text evidence="2">The sequence shown here is derived from an EMBL/GenBank/DDBJ whole genome shotgun (WGS) entry which is preliminary data.</text>
</comment>
<dbReference type="EMBL" id="CATQJA010002653">
    <property type="protein sequence ID" value="CAJ0578092.1"/>
    <property type="molecule type" value="Genomic_DNA"/>
</dbReference>
<feature type="non-terminal residue" evidence="2">
    <location>
        <position position="204"/>
    </location>
</feature>
<name>A0AA36CZ77_9BILA</name>
<dbReference type="AlphaFoldDB" id="A0AA36CZ77"/>
<dbReference type="Proteomes" id="UP001177023">
    <property type="component" value="Unassembled WGS sequence"/>
</dbReference>
<keyword evidence="1" id="KW-0812">Transmembrane</keyword>
<proteinExistence type="predicted"/>
<feature type="transmembrane region" description="Helical" evidence="1">
    <location>
        <begin position="38"/>
        <end position="59"/>
    </location>
</feature>
<organism evidence="2 3">
    <name type="scientific">Mesorhabditis spiculigera</name>
    <dbReference type="NCBI Taxonomy" id="96644"/>
    <lineage>
        <taxon>Eukaryota</taxon>
        <taxon>Metazoa</taxon>
        <taxon>Ecdysozoa</taxon>
        <taxon>Nematoda</taxon>
        <taxon>Chromadorea</taxon>
        <taxon>Rhabditida</taxon>
        <taxon>Rhabditina</taxon>
        <taxon>Rhabditomorpha</taxon>
        <taxon>Rhabditoidea</taxon>
        <taxon>Rhabditidae</taxon>
        <taxon>Mesorhabditinae</taxon>
        <taxon>Mesorhabditis</taxon>
    </lineage>
</organism>
<evidence type="ECO:0000313" key="3">
    <source>
        <dbReference type="Proteomes" id="UP001177023"/>
    </source>
</evidence>
<feature type="transmembrane region" description="Helical" evidence="1">
    <location>
        <begin position="151"/>
        <end position="174"/>
    </location>
</feature>
<accession>A0AA36CZ77</accession>
<reference evidence="2" key="1">
    <citation type="submission" date="2023-06" db="EMBL/GenBank/DDBJ databases">
        <authorList>
            <person name="Delattre M."/>
        </authorList>
    </citation>
    <scope>NUCLEOTIDE SEQUENCE</scope>
    <source>
        <strain evidence="2">AF72</strain>
    </source>
</reference>
<gene>
    <name evidence="2" type="ORF">MSPICULIGERA_LOCUS16356</name>
</gene>
<feature type="transmembrane region" description="Helical" evidence="1">
    <location>
        <begin position="65"/>
        <end position="89"/>
    </location>
</feature>
<keyword evidence="3" id="KW-1185">Reference proteome</keyword>
<feature type="transmembrane region" description="Helical" evidence="1">
    <location>
        <begin position="110"/>
        <end position="139"/>
    </location>
</feature>